<evidence type="ECO:0000313" key="15">
    <source>
        <dbReference type="Proteomes" id="UP000469185"/>
    </source>
</evidence>
<name>A0A6N9YMI2_9ACTN</name>
<evidence type="ECO:0000256" key="10">
    <source>
        <dbReference type="ARBA" id="ARBA00023136"/>
    </source>
</evidence>
<dbReference type="Pfam" id="PF00672">
    <property type="entry name" value="HAMP"/>
    <property type="match status" value="1"/>
</dbReference>
<proteinExistence type="predicted"/>
<dbReference type="CDD" id="cd06225">
    <property type="entry name" value="HAMP"/>
    <property type="match status" value="1"/>
</dbReference>
<gene>
    <name evidence="14" type="ORF">G1H11_12505</name>
</gene>
<dbReference type="PRINTS" id="PR00344">
    <property type="entry name" value="BCTRLSENSOR"/>
</dbReference>
<evidence type="ECO:0000256" key="3">
    <source>
        <dbReference type="ARBA" id="ARBA00012438"/>
    </source>
</evidence>
<accession>A0A6N9YMI2</accession>
<keyword evidence="7 14" id="KW-0418">Kinase</keyword>
<dbReference type="Gene3D" id="3.30.565.10">
    <property type="entry name" value="Histidine kinase-like ATPase, C-terminal domain"/>
    <property type="match status" value="1"/>
</dbReference>
<dbReference type="PANTHER" id="PTHR45436:SF5">
    <property type="entry name" value="SENSOR HISTIDINE KINASE TRCS"/>
    <property type="match status" value="1"/>
</dbReference>
<dbReference type="EC" id="2.7.13.3" evidence="3"/>
<evidence type="ECO:0000256" key="8">
    <source>
        <dbReference type="ARBA" id="ARBA00022989"/>
    </source>
</evidence>
<dbReference type="AlphaFoldDB" id="A0A6N9YMI2"/>
<comment type="subcellular location">
    <subcellularLocation>
        <location evidence="2">Cell membrane</location>
    </subcellularLocation>
</comment>
<dbReference type="SMART" id="SM00304">
    <property type="entry name" value="HAMP"/>
    <property type="match status" value="1"/>
</dbReference>
<dbReference type="InterPro" id="IPR003594">
    <property type="entry name" value="HATPase_dom"/>
</dbReference>
<evidence type="ECO:0000256" key="2">
    <source>
        <dbReference type="ARBA" id="ARBA00004236"/>
    </source>
</evidence>
<evidence type="ECO:0000313" key="14">
    <source>
        <dbReference type="EMBL" id="NED96130.1"/>
    </source>
</evidence>
<dbReference type="Proteomes" id="UP000469185">
    <property type="component" value="Unassembled WGS sequence"/>
</dbReference>
<dbReference type="PROSITE" id="PS50885">
    <property type="entry name" value="HAMP"/>
    <property type="match status" value="1"/>
</dbReference>
<dbReference type="Pfam" id="PF00512">
    <property type="entry name" value="HisKA"/>
    <property type="match status" value="1"/>
</dbReference>
<evidence type="ECO:0000256" key="6">
    <source>
        <dbReference type="ARBA" id="ARBA00022692"/>
    </source>
</evidence>
<keyword evidence="8 11" id="KW-1133">Transmembrane helix</keyword>
<dbReference type="SUPFAM" id="SSF158472">
    <property type="entry name" value="HAMP domain-like"/>
    <property type="match status" value="1"/>
</dbReference>
<dbReference type="Gene3D" id="6.10.340.10">
    <property type="match status" value="1"/>
</dbReference>
<keyword evidence="15" id="KW-1185">Reference proteome</keyword>
<dbReference type="PROSITE" id="PS50109">
    <property type="entry name" value="HIS_KIN"/>
    <property type="match status" value="1"/>
</dbReference>
<dbReference type="GO" id="GO:0005886">
    <property type="term" value="C:plasma membrane"/>
    <property type="evidence" value="ECO:0007669"/>
    <property type="project" value="UniProtKB-SubCell"/>
</dbReference>
<dbReference type="SMART" id="SM00388">
    <property type="entry name" value="HisKA"/>
    <property type="match status" value="1"/>
</dbReference>
<dbReference type="InterPro" id="IPR005467">
    <property type="entry name" value="His_kinase_dom"/>
</dbReference>
<keyword evidence="9" id="KW-0902">Two-component regulatory system</keyword>
<dbReference type="Pfam" id="PF02518">
    <property type="entry name" value="HATPase_c"/>
    <property type="match status" value="1"/>
</dbReference>
<dbReference type="InterPro" id="IPR003661">
    <property type="entry name" value="HisK_dim/P_dom"/>
</dbReference>
<dbReference type="SUPFAM" id="SSF55874">
    <property type="entry name" value="ATPase domain of HSP90 chaperone/DNA topoisomerase II/histidine kinase"/>
    <property type="match status" value="1"/>
</dbReference>
<keyword evidence="5" id="KW-0808">Transferase</keyword>
<comment type="catalytic activity">
    <reaction evidence="1">
        <text>ATP + protein L-histidine = ADP + protein N-phospho-L-histidine.</text>
        <dbReference type="EC" id="2.7.13.3"/>
    </reaction>
</comment>
<feature type="domain" description="Histidine kinase" evidence="12">
    <location>
        <begin position="256"/>
        <end position="465"/>
    </location>
</feature>
<evidence type="ECO:0000259" key="12">
    <source>
        <dbReference type="PROSITE" id="PS50109"/>
    </source>
</evidence>
<evidence type="ECO:0000256" key="9">
    <source>
        <dbReference type="ARBA" id="ARBA00023012"/>
    </source>
</evidence>
<sequence length="478" mass="51256">MTVRSRVLLAVLGAAALGLLVAGSTSYLVQRERVDQRIDDNLAQEVGEFRELVAGGVDPETGTPFTSVDRLLIVALQRNVPGANEGMLGIIDGEVAWLPSSAVDLRLHQDAEFLADVNALPAQASVRARTADGSLGSLRYVAVPVTVGGDPANGVYVIAYSRDLEHAELVDSYRTYALVALASLALIGGVAWAVVGRLLRPLRLLRETAQRISDTDLSGRIPIDGRDDVSQIAYAVNAMLDRLEDAFGAHREALDDAGHELRTPITIIRGHLELMDAGDPADVSEARSLALDELDRMHRLVEELITLAKAQRPDFIRPQHVELGRLVDDVIDKARGMGERRWRVDSRPEAVIEADEQRLTQALLQLISNAVSFTGPDDTVAIGAEVQLGHSARIWIRDSGPGIAPEHADAVFERFARADGSGRGEGSGLGLAIVRAIAHAHNGEVTLASTVGLGSVFTIVLPADRIIAVEPDDTTVES</sequence>
<dbReference type="CDD" id="cd00075">
    <property type="entry name" value="HATPase"/>
    <property type="match status" value="1"/>
</dbReference>
<evidence type="ECO:0000256" key="4">
    <source>
        <dbReference type="ARBA" id="ARBA00022553"/>
    </source>
</evidence>
<reference evidence="14 15" key="1">
    <citation type="submission" date="2020-02" db="EMBL/GenBank/DDBJ databases">
        <authorList>
            <person name="Li X.-J."/>
            <person name="Feng X.-M."/>
        </authorList>
    </citation>
    <scope>NUCLEOTIDE SEQUENCE [LARGE SCALE GENOMIC DNA]</scope>
    <source>
        <strain evidence="14 15">CGMCC 4.7225</strain>
    </source>
</reference>
<dbReference type="InterPro" id="IPR004358">
    <property type="entry name" value="Sig_transdc_His_kin-like_C"/>
</dbReference>
<dbReference type="SUPFAM" id="SSF47384">
    <property type="entry name" value="Homodimeric domain of signal transducing histidine kinase"/>
    <property type="match status" value="1"/>
</dbReference>
<dbReference type="InterPro" id="IPR036097">
    <property type="entry name" value="HisK_dim/P_sf"/>
</dbReference>
<dbReference type="InterPro" id="IPR036890">
    <property type="entry name" value="HATPase_C_sf"/>
</dbReference>
<evidence type="ECO:0000256" key="5">
    <source>
        <dbReference type="ARBA" id="ARBA00022679"/>
    </source>
</evidence>
<evidence type="ECO:0000256" key="11">
    <source>
        <dbReference type="SAM" id="Phobius"/>
    </source>
</evidence>
<keyword evidence="4" id="KW-0597">Phosphoprotein</keyword>
<dbReference type="CDD" id="cd00082">
    <property type="entry name" value="HisKA"/>
    <property type="match status" value="1"/>
</dbReference>
<dbReference type="EMBL" id="JAAGOB010000006">
    <property type="protein sequence ID" value="NED96130.1"/>
    <property type="molecule type" value="Genomic_DNA"/>
</dbReference>
<evidence type="ECO:0000256" key="7">
    <source>
        <dbReference type="ARBA" id="ARBA00022777"/>
    </source>
</evidence>
<dbReference type="InterPro" id="IPR003660">
    <property type="entry name" value="HAMP_dom"/>
</dbReference>
<organism evidence="14 15">
    <name type="scientific">Phytoactinopolyspora alkaliphila</name>
    <dbReference type="NCBI Taxonomy" id="1783498"/>
    <lineage>
        <taxon>Bacteria</taxon>
        <taxon>Bacillati</taxon>
        <taxon>Actinomycetota</taxon>
        <taxon>Actinomycetes</taxon>
        <taxon>Jiangellales</taxon>
        <taxon>Jiangellaceae</taxon>
        <taxon>Phytoactinopolyspora</taxon>
    </lineage>
</organism>
<dbReference type="SMART" id="SM00387">
    <property type="entry name" value="HATPase_c"/>
    <property type="match status" value="1"/>
</dbReference>
<dbReference type="PANTHER" id="PTHR45436">
    <property type="entry name" value="SENSOR HISTIDINE KINASE YKOH"/>
    <property type="match status" value="1"/>
</dbReference>
<keyword evidence="10 11" id="KW-0472">Membrane</keyword>
<comment type="caution">
    <text evidence="14">The sequence shown here is derived from an EMBL/GenBank/DDBJ whole genome shotgun (WGS) entry which is preliminary data.</text>
</comment>
<feature type="transmembrane region" description="Helical" evidence="11">
    <location>
        <begin position="176"/>
        <end position="199"/>
    </location>
</feature>
<dbReference type="FunFam" id="3.30.565.10:FF:000006">
    <property type="entry name" value="Sensor histidine kinase WalK"/>
    <property type="match status" value="1"/>
</dbReference>
<evidence type="ECO:0000259" key="13">
    <source>
        <dbReference type="PROSITE" id="PS50885"/>
    </source>
</evidence>
<dbReference type="InterPro" id="IPR050428">
    <property type="entry name" value="TCS_sensor_his_kinase"/>
</dbReference>
<keyword evidence="6 11" id="KW-0812">Transmembrane</keyword>
<protein>
    <recommendedName>
        <fullName evidence="3">histidine kinase</fullName>
        <ecNumber evidence="3">2.7.13.3</ecNumber>
    </recommendedName>
</protein>
<dbReference type="GO" id="GO:0000155">
    <property type="term" value="F:phosphorelay sensor kinase activity"/>
    <property type="evidence" value="ECO:0007669"/>
    <property type="project" value="InterPro"/>
</dbReference>
<dbReference type="Gene3D" id="1.10.287.130">
    <property type="match status" value="1"/>
</dbReference>
<evidence type="ECO:0000256" key="1">
    <source>
        <dbReference type="ARBA" id="ARBA00000085"/>
    </source>
</evidence>
<feature type="domain" description="HAMP" evidence="13">
    <location>
        <begin position="196"/>
        <end position="248"/>
    </location>
</feature>